<feature type="transmembrane region" description="Helical" evidence="13">
    <location>
        <begin position="293"/>
        <end position="311"/>
    </location>
</feature>
<feature type="transmembrane region" description="Helical" evidence="13">
    <location>
        <begin position="331"/>
        <end position="352"/>
    </location>
</feature>
<evidence type="ECO:0000256" key="4">
    <source>
        <dbReference type="ARBA" id="ARBA00022448"/>
    </source>
</evidence>
<evidence type="ECO:0000256" key="9">
    <source>
        <dbReference type="ARBA" id="ARBA00022989"/>
    </source>
</evidence>
<feature type="transmembrane region" description="Helical" evidence="13">
    <location>
        <begin position="456"/>
        <end position="477"/>
    </location>
</feature>
<evidence type="ECO:0000256" key="7">
    <source>
        <dbReference type="ARBA" id="ARBA00022847"/>
    </source>
</evidence>
<reference evidence="16" key="2">
    <citation type="submission" date="2025-08" db="UniProtKB">
        <authorList>
            <consortium name="RefSeq"/>
        </authorList>
    </citation>
    <scope>IDENTIFICATION</scope>
    <source>
        <tissue evidence="16">Etiolated seedlings</tissue>
    </source>
</reference>
<evidence type="ECO:0000256" key="1">
    <source>
        <dbReference type="ARBA" id="ARBA00004127"/>
    </source>
</evidence>
<dbReference type="eggNOG" id="KOG1303">
    <property type="taxonomic scope" value="Eukaryota"/>
</dbReference>
<feature type="transmembrane region" description="Helical" evidence="13">
    <location>
        <begin position="78"/>
        <end position="100"/>
    </location>
</feature>
<dbReference type="KEGG" id="cam:101500226"/>
<feature type="transmembrane region" description="Helical" evidence="13">
    <location>
        <begin position="417"/>
        <end position="435"/>
    </location>
</feature>
<evidence type="ECO:0000313" key="15">
    <source>
        <dbReference type="Proteomes" id="UP000087171"/>
    </source>
</evidence>
<evidence type="ECO:0000256" key="10">
    <source>
        <dbReference type="ARBA" id="ARBA00023136"/>
    </source>
</evidence>
<evidence type="ECO:0000256" key="3">
    <source>
        <dbReference type="ARBA" id="ARBA00005590"/>
    </source>
</evidence>
<keyword evidence="10 13" id="KW-0472">Membrane</keyword>
<proteinExistence type="inferred from homology"/>
<dbReference type="GO" id="GO:0009734">
    <property type="term" value="P:auxin-activated signaling pathway"/>
    <property type="evidence" value="ECO:0007669"/>
    <property type="project" value="UniProtKB-KW"/>
</dbReference>
<reference evidence="15" key="1">
    <citation type="journal article" date="2013" name="Nat. Biotechnol.">
        <title>Draft genome sequence of chickpea (Cicer arietinum) provides a resource for trait improvement.</title>
        <authorList>
            <person name="Varshney R.K."/>
            <person name="Song C."/>
            <person name="Saxena R.K."/>
            <person name="Azam S."/>
            <person name="Yu S."/>
            <person name="Sharpe A.G."/>
            <person name="Cannon S."/>
            <person name="Baek J."/>
            <person name="Rosen B.D."/>
            <person name="Tar'an B."/>
            <person name="Millan T."/>
            <person name="Zhang X."/>
            <person name="Ramsay L.D."/>
            <person name="Iwata A."/>
            <person name="Wang Y."/>
            <person name="Nelson W."/>
            <person name="Farmer A.D."/>
            <person name="Gaur P.M."/>
            <person name="Soderlund C."/>
            <person name="Penmetsa R.V."/>
            <person name="Xu C."/>
            <person name="Bharti A.K."/>
            <person name="He W."/>
            <person name="Winter P."/>
            <person name="Zhao S."/>
            <person name="Hane J.K."/>
            <person name="Carrasquilla-Garcia N."/>
            <person name="Condie J.A."/>
            <person name="Upadhyaya H.D."/>
            <person name="Luo M.C."/>
            <person name="Thudi M."/>
            <person name="Gowda C.L."/>
            <person name="Singh N.P."/>
            <person name="Lichtenzveig J."/>
            <person name="Gali K.K."/>
            <person name="Rubio J."/>
            <person name="Nadarajan N."/>
            <person name="Dolezel J."/>
            <person name="Bansal K.C."/>
            <person name="Xu X."/>
            <person name="Edwards D."/>
            <person name="Zhang G."/>
            <person name="Kahl G."/>
            <person name="Gil J."/>
            <person name="Singh K.B."/>
            <person name="Datta S.K."/>
            <person name="Jackson S.A."/>
            <person name="Wang J."/>
            <person name="Cook D.R."/>
        </authorList>
    </citation>
    <scope>NUCLEOTIDE SEQUENCE [LARGE SCALE GENOMIC DNA]</scope>
    <source>
        <strain evidence="15">cv. CDC Frontier</strain>
    </source>
</reference>
<dbReference type="PANTHER" id="PTHR48017">
    <property type="entry name" value="OS05G0424000 PROTEIN-RELATED"/>
    <property type="match status" value="1"/>
</dbReference>
<evidence type="ECO:0000259" key="14">
    <source>
        <dbReference type="Pfam" id="PF01490"/>
    </source>
</evidence>
<evidence type="ECO:0000256" key="2">
    <source>
        <dbReference type="ARBA" id="ARBA00004236"/>
    </source>
</evidence>
<dbReference type="OrthoDB" id="40134at2759"/>
<comment type="similarity">
    <text evidence="3">Belongs to the amino acid/polyamine transporter 2 family. Amino acid/auxin permease (AAAP) (TC 2.A.18.1) subfamily.</text>
</comment>
<comment type="subcellular location">
    <subcellularLocation>
        <location evidence="2">Cell membrane</location>
    </subcellularLocation>
    <subcellularLocation>
        <location evidence="1">Endomembrane system</location>
        <topology evidence="1">Multi-pass membrane protein</topology>
    </subcellularLocation>
</comment>
<keyword evidence="15" id="KW-1185">Reference proteome</keyword>
<dbReference type="GO" id="GO:0012505">
    <property type="term" value="C:endomembrane system"/>
    <property type="evidence" value="ECO:0007669"/>
    <property type="project" value="UniProtKB-SubCell"/>
</dbReference>
<name>A0A1S2Y4L5_CICAR</name>
<dbReference type="GO" id="GO:0006865">
    <property type="term" value="P:amino acid transport"/>
    <property type="evidence" value="ECO:0007669"/>
    <property type="project" value="UniProtKB-KW"/>
</dbReference>
<keyword evidence="5" id="KW-1003">Cell membrane</keyword>
<evidence type="ECO:0000256" key="11">
    <source>
        <dbReference type="ARBA" id="ARBA00023294"/>
    </source>
</evidence>
<dbReference type="Proteomes" id="UP000087171">
    <property type="component" value="Chromosome Ca4"/>
</dbReference>
<evidence type="ECO:0000256" key="6">
    <source>
        <dbReference type="ARBA" id="ARBA00022692"/>
    </source>
</evidence>
<feature type="domain" description="Amino acid transporter transmembrane" evidence="14">
    <location>
        <begin position="46"/>
        <end position="473"/>
    </location>
</feature>
<dbReference type="Pfam" id="PF01490">
    <property type="entry name" value="Aa_trans"/>
    <property type="match status" value="1"/>
</dbReference>
<evidence type="ECO:0000256" key="12">
    <source>
        <dbReference type="ARBA" id="ARBA00045588"/>
    </source>
</evidence>
<organism evidence="15 16">
    <name type="scientific">Cicer arietinum</name>
    <name type="common">Chickpea</name>
    <name type="synonym">Garbanzo</name>
    <dbReference type="NCBI Taxonomy" id="3827"/>
    <lineage>
        <taxon>Eukaryota</taxon>
        <taxon>Viridiplantae</taxon>
        <taxon>Streptophyta</taxon>
        <taxon>Embryophyta</taxon>
        <taxon>Tracheophyta</taxon>
        <taxon>Spermatophyta</taxon>
        <taxon>Magnoliopsida</taxon>
        <taxon>eudicotyledons</taxon>
        <taxon>Gunneridae</taxon>
        <taxon>Pentapetalae</taxon>
        <taxon>rosids</taxon>
        <taxon>fabids</taxon>
        <taxon>Fabales</taxon>
        <taxon>Fabaceae</taxon>
        <taxon>Papilionoideae</taxon>
        <taxon>50 kb inversion clade</taxon>
        <taxon>NPAAA clade</taxon>
        <taxon>Hologalegina</taxon>
        <taxon>IRL clade</taxon>
        <taxon>Cicereae</taxon>
        <taxon>Cicer</taxon>
    </lineage>
</organism>
<sequence>MFVSLKSKNMDDNDETQIDKQKEVEMGAINIANDGALVDDDGKPKRTGTTWTASAHIITAVIGAGVLTLPWVMAQLGWILGVLYIIIIALVTLYTSNLLADCYRTPDPVTGKRNHTYMEAVKTILGGRMHLICGIVQYVNLSGAAIGYTITTSVSVVSIRKLNCFHKRGTDAPCHYSNNPYMIGLGIVEVFLSQIPNFHNLSWLSIVAAVMSFGYAFIGIGLSLATIIQGKGKSTSLIGGTKEQNSGDRVWNMLIALGNVALASSYSQIAIDIQDSLKSSPPENKVMKMANKVGIFAMTIIFLLCACSGYAAFGSNTPGSILMGSGFKEPFWLLDLANFFLIVHLVGAYQVIVQPIFSVVEMLVGQRWSESSFINKEYIMSIGKMKLNFNLFRLIWRTIFVTIVTVLGMAMPFFNEMLALLGAMGYWPLTIYFPVQMYITKQKLRRPTIKWFGLQALNFIFMLVSLAAACAAIRGLHEAFHKYKPFMYRV</sequence>
<evidence type="ECO:0000256" key="5">
    <source>
        <dbReference type="ARBA" id="ARBA00022475"/>
    </source>
</evidence>
<dbReference type="STRING" id="3827.A0A1S2Y4L5"/>
<dbReference type="PaxDb" id="3827-XP_004498457.1"/>
<dbReference type="AlphaFoldDB" id="A0A1S2Y4L5"/>
<dbReference type="GeneID" id="101500226"/>
<dbReference type="GO" id="GO:0015293">
    <property type="term" value="F:symporter activity"/>
    <property type="evidence" value="ECO:0007669"/>
    <property type="project" value="UniProtKB-KW"/>
</dbReference>
<protein>
    <submittedName>
        <fullName evidence="16">Amino acid permease 8-like</fullName>
    </submittedName>
</protein>
<dbReference type="RefSeq" id="XP_004498457.1">
    <property type="nucleotide sequence ID" value="XM_004498400.3"/>
</dbReference>
<gene>
    <name evidence="16" type="primary">LOC101500226</name>
</gene>
<evidence type="ECO:0000313" key="16">
    <source>
        <dbReference type="RefSeq" id="XP_004498457.1"/>
    </source>
</evidence>
<comment type="function">
    <text evidence="12">Carrier protein involved in proton-driven auxin influx. Mediates the formation of auxin gradient from developing leaves (site of auxin biosynthesis) to tips by contributing to the loading of auxin in vascular tissues and facilitating acropetal (base to tip) auxin transport within inner tissues of the root apex, and basipetal (tip to base) auxin transport within outer tissues of the root apex. May be involved in lateral roots and nodules formation.</text>
</comment>
<feature type="transmembrane region" description="Helical" evidence="13">
    <location>
        <begin position="203"/>
        <end position="230"/>
    </location>
</feature>
<keyword evidence="9 13" id="KW-1133">Transmembrane helix</keyword>
<keyword evidence="7" id="KW-0769">Symport</keyword>
<feature type="transmembrane region" description="Helical" evidence="13">
    <location>
        <begin position="53"/>
        <end position="72"/>
    </location>
</feature>
<dbReference type="InterPro" id="IPR013057">
    <property type="entry name" value="AA_transpt_TM"/>
</dbReference>
<accession>A0A1S2Y4L5</accession>
<evidence type="ECO:0000256" key="8">
    <source>
        <dbReference type="ARBA" id="ARBA00022970"/>
    </source>
</evidence>
<dbReference type="GO" id="GO:0005886">
    <property type="term" value="C:plasma membrane"/>
    <property type="evidence" value="ECO:0007669"/>
    <property type="project" value="UniProtKB-SubCell"/>
</dbReference>
<keyword evidence="6 13" id="KW-0812">Transmembrane</keyword>
<feature type="transmembrane region" description="Helical" evidence="13">
    <location>
        <begin position="394"/>
        <end position="411"/>
    </location>
</feature>
<keyword evidence="4" id="KW-0813">Transport</keyword>
<keyword evidence="8" id="KW-0029">Amino-acid transport</keyword>
<keyword evidence="11" id="KW-0927">Auxin signaling pathway</keyword>
<evidence type="ECO:0000256" key="13">
    <source>
        <dbReference type="SAM" id="Phobius"/>
    </source>
</evidence>